<name>G2MTR6_9THEO</name>
<reference evidence="2 3" key="1">
    <citation type="submission" date="2011-08" db="EMBL/GenBank/DDBJ databases">
        <title>Complete sequence of Thermoanaerobacter wiegelii Rt8.B1.</title>
        <authorList>
            <consortium name="US DOE Joint Genome Institute"/>
            <person name="Lucas S."/>
            <person name="Han J."/>
            <person name="Lapidus A."/>
            <person name="Cheng J.-F."/>
            <person name="Goodwin L."/>
            <person name="Pitluck S."/>
            <person name="Peters L."/>
            <person name="Mikhailova N."/>
            <person name="Zeytun A."/>
            <person name="Daligault H."/>
            <person name="Detter J.C."/>
            <person name="Han C."/>
            <person name="Tapia R."/>
            <person name="Land M."/>
            <person name="Hauser L."/>
            <person name="Kyrpides N."/>
            <person name="Ivanova N."/>
            <person name="Pagani I."/>
            <person name="Hemme C."/>
            <person name="Woyke T."/>
        </authorList>
    </citation>
    <scope>NUCLEOTIDE SEQUENCE [LARGE SCALE GENOMIC DNA]</scope>
    <source>
        <strain evidence="2 3">Rt8.B1</strain>
    </source>
</reference>
<sequence>METFKAYLKKEVIESVRQYKYLIMLIGIILFSILDPVILKLLPEILKNKIPGDLNLLIQIDMKTAVQNYIKDLSQISLLIVILTLMGTLSDEISSQKLIFPYSKGCNLSAVVISKILHHSAVLSIFIISGFSINYYYATTLFNKNVITFDKILISSLLMSLYFAFIVTLLIFFSSIFKKGIIAAISSVVFHVVLTILMNVVSMSKFIPYNLILTANSFNTDDIISTVLSVVLYCIILSILTVKMINKSELIY</sequence>
<keyword evidence="1" id="KW-0472">Membrane</keyword>
<evidence type="ECO:0008006" key="4">
    <source>
        <dbReference type="Google" id="ProtNLM"/>
    </source>
</evidence>
<dbReference type="RefSeq" id="WP_014063380.1">
    <property type="nucleotide sequence ID" value="NC_015958.1"/>
</dbReference>
<gene>
    <name evidence="2" type="ORF">Thewi_2086</name>
</gene>
<keyword evidence="3" id="KW-1185">Reference proteome</keyword>
<feature type="transmembrane region" description="Helical" evidence="1">
    <location>
        <begin position="152"/>
        <end position="173"/>
    </location>
</feature>
<protein>
    <recommendedName>
        <fullName evidence="4">ABC-2 type transport system permease protein</fullName>
    </recommendedName>
</protein>
<dbReference type="eggNOG" id="COG1668">
    <property type="taxonomic scope" value="Bacteria"/>
</dbReference>
<organism evidence="2 3">
    <name type="scientific">Thermoanaerobacter wiegelii Rt8.B1</name>
    <dbReference type="NCBI Taxonomy" id="697303"/>
    <lineage>
        <taxon>Bacteria</taxon>
        <taxon>Bacillati</taxon>
        <taxon>Bacillota</taxon>
        <taxon>Clostridia</taxon>
        <taxon>Thermoanaerobacterales</taxon>
        <taxon>Thermoanaerobacteraceae</taxon>
        <taxon>Thermoanaerobacter</taxon>
    </lineage>
</organism>
<dbReference type="EMBL" id="CP002991">
    <property type="protein sequence ID" value="AEM79451.1"/>
    <property type="molecule type" value="Genomic_DNA"/>
</dbReference>
<keyword evidence="1" id="KW-0812">Transmembrane</keyword>
<dbReference type="STRING" id="697303.Thewi_2086"/>
<dbReference type="HOGENOM" id="CLU_1092838_0_0_9"/>
<feature type="transmembrane region" description="Helical" evidence="1">
    <location>
        <begin position="116"/>
        <end position="137"/>
    </location>
</feature>
<keyword evidence="1" id="KW-1133">Transmembrane helix</keyword>
<accession>G2MTR6</accession>
<dbReference type="KEGG" id="twi:Thewi_2086"/>
<feature type="transmembrane region" description="Helical" evidence="1">
    <location>
        <begin position="223"/>
        <end position="242"/>
    </location>
</feature>
<feature type="transmembrane region" description="Helical" evidence="1">
    <location>
        <begin position="76"/>
        <end position="95"/>
    </location>
</feature>
<feature type="transmembrane region" description="Helical" evidence="1">
    <location>
        <begin position="21"/>
        <end position="39"/>
    </location>
</feature>
<proteinExistence type="predicted"/>
<dbReference type="Proteomes" id="UP000008276">
    <property type="component" value="Chromosome"/>
</dbReference>
<evidence type="ECO:0000256" key="1">
    <source>
        <dbReference type="SAM" id="Phobius"/>
    </source>
</evidence>
<evidence type="ECO:0000313" key="2">
    <source>
        <dbReference type="EMBL" id="AEM79451.1"/>
    </source>
</evidence>
<dbReference type="AlphaFoldDB" id="G2MTR6"/>
<feature type="transmembrane region" description="Helical" evidence="1">
    <location>
        <begin position="180"/>
        <end position="203"/>
    </location>
</feature>
<evidence type="ECO:0000313" key="3">
    <source>
        <dbReference type="Proteomes" id="UP000008276"/>
    </source>
</evidence>